<dbReference type="InterPro" id="IPR054722">
    <property type="entry name" value="PolX-like_BBD"/>
</dbReference>
<sequence>MEEALPARSRPNSGQRWWLDLTLDSGATDHMVRDSDLLCNLQDPPSQILVEVADGNQVSVTAIGDIDTEYIKLKGVYLVPKLKKNLVSVHQLASDDIRTTFGKNSAELFKGGERVGGAIAEGCFYKVRFLWATGDAAPHTSPAAPGEHITSYVASAASSHMKDLVTSLKAKEADWVTTLKTKEADLVTSFEDSAVLVDWVESIKDKYMICGDWFAPTAEMDESDEIGGAAGCNNMIRDGSFVPGKAHLGSEGMHGTNFMKVQLNEHCLNA</sequence>
<keyword evidence="3" id="KW-1185">Reference proteome</keyword>
<dbReference type="Pfam" id="PF22936">
    <property type="entry name" value="Pol_BBD"/>
    <property type="match status" value="1"/>
</dbReference>
<gene>
    <name evidence="2" type="ORF">PVAP13_7NG000817</name>
</gene>
<accession>A0A8T0PW70</accession>
<name>A0A8T0PW70_PANVG</name>
<evidence type="ECO:0000313" key="2">
    <source>
        <dbReference type="EMBL" id="KAG2565335.1"/>
    </source>
</evidence>
<comment type="caution">
    <text evidence="2">The sequence shown here is derived from an EMBL/GenBank/DDBJ whole genome shotgun (WGS) entry which is preliminary data.</text>
</comment>
<protein>
    <recommendedName>
        <fullName evidence="1">Retrovirus-related Pol polyprotein from transposon TNT 1-94-like beta-barrel domain-containing protein</fullName>
    </recommendedName>
</protein>
<feature type="domain" description="Retrovirus-related Pol polyprotein from transposon TNT 1-94-like beta-barrel" evidence="1">
    <location>
        <begin position="22"/>
        <end position="94"/>
    </location>
</feature>
<dbReference type="OrthoDB" id="669612at2759"/>
<evidence type="ECO:0000313" key="3">
    <source>
        <dbReference type="Proteomes" id="UP000823388"/>
    </source>
</evidence>
<dbReference type="AlphaFoldDB" id="A0A8T0PW70"/>
<dbReference type="Proteomes" id="UP000823388">
    <property type="component" value="Chromosome 7N"/>
</dbReference>
<reference evidence="2" key="1">
    <citation type="submission" date="2020-05" db="EMBL/GenBank/DDBJ databases">
        <title>WGS assembly of Panicum virgatum.</title>
        <authorList>
            <person name="Lovell J.T."/>
            <person name="Jenkins J."/>
            <person name="Shu S."/>
            <person name="Juenger T.E."/>
            <person name="Schmutz J."/>
        </authorList>
    </citation>
    <scope>NUCLEOTIDE SEQUENCE</scope>
    <source>
        <strain evidence="2">AP13</strain>
    </source>
</reference>
<evidence type="ECO:0000259" key="1">
    <source>
        <dbReference type="Pfam" id="PF22936"/>
    </source>
</evidence>
<dbReference type="EMBL" id="CM029050">
    <property type="protein sequence ID" value="KAG2565335.1"/>
    <property type="molecule type" value="Genomic_DNA"/>
</dbReference>
<proteinExistence type="predicted"/>
<organism evidence="2 3">
    <name type="scientific">Panicum virgatum</name>
    <name type="common">Blackwell switchgrass</name>
    <dbReference type="NCBI Taxonomy" id="38727"/>
    <lineage>
        <taxon>Eukaryota</taxon>
        <taxon>Viridiplantae</taxon>
        <taxon>Streptophyta</taxon>
        <taxon>Embryophyta</taxon>
        <taxon>Tracheophyta</taxon>
        <taxon>Spermatophyta</taxon>
        <taxon>Magnoliopsida</taxon>
        <taxon>Liliopsida</taxon>
        <taxon>Poales</taxon>
        <taxon>Poaceae</taxon>
        <taxon>PACMAD clade</taxon>
        <taxon>Panicoideae</taxon>
        <taxon>Panicodae</taxon>
        <taxon>Paniceae</taxon>
        <taxon>Panicinae</taxon>
        <taxon>Panicum</taxon>
        <taxon>Panicum sect. Hiantes</taxon>
    </lineage>
</organism>